<dbReference type="Gene3D" id="3.40.50.11050">
    <property type="match status" value="1"/>
</dbReference>
<comment type="caution">
    <text evidence="23">The sequence shown here is derived from an EMBL/GenBank/DDBJ whole genome shotgun (WGS) entry which is preliminary data.</text>
</comment>
<keyword evidence="11" id="KW-0378">Hydrolase</keyword>
<evidence type="ECO:0000259" key="22">
    <source>
        <dbReference type="PROSITE" id="PS51771"/>
    </source>
</evidence>
<keyword evidence="19" id="KW-1035">Host cytoplasm</keyword>
<feature type="coiled-coil region" evidence="21">
    <location>
        <begin position="3"/>
        <end position="50"/>
    </location>
</feature>
<evidence type="ECO:0000256" key="2">
    <source>
        <dbReference type="ARBA" id="ARBA00004165"/>
    </source>
</evidence>
<keyword evidence="10" id="KW-0677">Repeat</keyword>
<keyword evidence="15" id="KW-1043">Host membrane</keyword>
<keyword evidence="16" id="KW-0843">Virulence</keyword>
<feature type="non-terminal residue" evidence="23">
    <location>
        <position position="1"/>
    </location>
</feature>
<gene>
    <name evidence="23" type="ORF">BGC33_04785</name>
</gene>
<evidence type="ECO:0000256" key="7">
    <source>
        <dbReference type="ARBA" id="ARBA00022670"/>
    </source>
</evidence>
<proteinExistence type="predicted"/>
<dbReference type="GO" id="GO:0044164">
    <property type="term" value="C:host cell cytosol"/>
    <property type="evidence" value="ECO:0007669"/>
    <property type="project" value="UniProtKB-SubCell"/>
</dbReference>
<keyword evidence="12" id="KW-0788">Thiol protease</keyword>
<evidence type="ECO:0000256" key="18">
    <source>
        <dbReference type="ARBA" id="ARBA00023136"/>
    </source>
</evidence>
<name>A0A1J8P6N3_9GAMM</name>
<keyword evidence="6" id="KW-0800">Toxin</keyword>
<evidence type="ECO:0000256" key="3">
    <source>
        <dbReference type="ARBA" id="ARBA00004613"/>
    </source>
</evidence>
<dbReference type="GO" id="GO:0005576">
    <property type="term" value="C:extracellular region"/>
    <property type="evidence" value="ECO:0007669"/>
    <property type="project" value="UniProtKB-SubCell"/>
</dbReference>
<keyword evidence="9" id="KW-0479">Metal-binding</keyword>
<dbReference type="GO" id="GO:0008289">
    <property type="term" value="F:lipid binding"/>
    <property type="evidence" value="ECO:0007669"/>
    <property type="project" value="UniProtKB-KW"/>
</dbReference>
<evidence type="ECO:0000313" key="23">
    <source>
        <dbReference type="EMBL" id="OJA03563.1"/>
    </source>
</evidence>
<evidence type="ECO:0000256" key="15">
    <source>
        <dbReference type="ARBA" id="ARBA00022870"/>
    </source>
</evidence>
<keyword evidence="4" id="KW-1032">Host cell membrane</keyword>
<evidence type="ECO:0000256" key="9">
    <source>
        <dbReference type="ARBA" id="ARBA00022723"/>
    </source>
</evidence>
<dbReference type="GO" id="GO:0090729">
    <property type="term" value="F:toxin activity"/>
    <property type="evidence" value="ECO:0007669"/>
    <property type="project" value="UniProtKB-KW"/>
</dbReference>
<evidence type="ECO:0000256" key="1">
    <source>
        <dbReference type="ARBA" id="ARBA00001946"/>
    </source>
</evidence>
<evidence type="ECO:0000256" key="20">
    <source>
        <dbReference type="ARBA" id="ARBA00023586"/>
    </source>
</evidence>
<dbReference type="Proteomes" id="UP000182798">
    <property type="component" value="Unassembled WGS sequence"/>
</dbReference>
<dbReference type="GO" id="GO:0008234">
    <property type="term" value="F:cysteine-type peptidase activity"/>
    <property type="evidence" value="ECO:0007669"/>
    <property type="project" value="UniProtKB-KW"/>
</dbReference>
<comment type="cofactor">
    <cofactor evidence="1">
        <name>Mg(2+)</name>
        <dbReference type="ChEBI" id="CHEBI:18420"/>
    </cofactor>
</comment>
<evidence type="ECO:0000256" key="19">
    <source>
        <dbReference type="ARBA" id="ARBA00023200"/>
    </source>
</evidence>
<evidence type="ECO:0000256" key="10">
    <source>
        <dbReference type="ARBA" id="ARBA00022737"/>
    </source>
</evidence>
<reference evidence="24" key="1">
    <citation type="submission" date="2016-09" db="EMBL/GenBank/DDBJ databases">
        <title>Genome Sequence of Bathymodiolus thermophilus sulfur-oxidizing gill endosymbiont.</title>
        <authorList>
            <person name="Ponnudurai R."/>
            <person name="Kleiner M."/>
            <person name="Sayavedra L."/>
            <person name="Thuermer A."/>
            <person name="Felbeck H."/>
            <person name="Schlueter R."/>
            <person name="Schweder T."/>
            <person name="Markert S."/>
        </authorList>
    </citation>
    <scope>NUCLEOTIDE SEQUENCE [LARGE SCALE GENOMIC DNA]</scope>
    <source>
        <strain evidence="24">BAT/CrabSpa'14</strain>
    </source>
</reference>
<dbReference type="GO" id="GO:0046872">
    <property type="term" value="F:metal ion binding"/>
    <property type="evidence" value="ECO:0007669"/>
    <property type="project" value="UniProtKB-KW"/>
</dbReference>
<dbReference type="CDD" id="cd20500">
    <property type="entry name" value="Peptidase_C80"/>
    <property type="match status" value="1"/>
</dbReference>
<keyword evidence="7" id="KW-0645">Protease</keyword>
<dbReference type="InterPro" id="IPR038383">
    <property type="entry name" value="CPD_dom_sf"/>
</dbReference>
<dbReference type="GO" id="GO:0016740">
    <property type="term" value="F:transferase activity"/>
    <property type="evidence" value="ECO:0007669"/>
    <property type="project" value="UniProtKB-KW"/>
</dbReference>
<evidence type="ECO:0000256" key="13">
    <source>
        <dbReference type="ARBA" id="ARBA00022813"/>
    </source>
</evidence>
<keyword evidence="14" id="KW-0460">Magnesium</keyword>
<organism evidence="23 24">
    <name type="scientific">Bathymodiolus thermophilus thioautotrophic gill symbiont</name>
    <dbReference type="NCBI Taxonomy" id="2360"/>
    <lineage>
        <taxon>Bacteria</taxon>
        <taxon>Pseudomonadati</taxon>
        <taxon>Pseudomonadota</taxon>
        <taxon>Gammaproteobacteria</taxon>
        <taxon>sulfur-oxidizing symbionts</taxon>
    </lineage>
</organism>
<dbReference type="Pfam" id="PF11713">
    <property type="entry name" value="Peptidase_C80"/>
    <property type="match status" value="1"/>
</dbReference>
<dbReference type="OrthoDB" id="1550625at2"/>
<dbReference type="AlphaFoldDB" id="A0A1J8P6N3"/>
<sequence length="657" mass="74792">GLMEEHELELKAYLDEHKDTQVKESLEAFRDSLNAQCADLQFEIENQLKQEFLNILKEKSENQVLKLIAFHEKLLSKTNQHSQLAWLTYQSLEKMKRAASNTLSKMEDRVSTLDALSGEEKIRVLAEVSKNINDLYENLEYFKEADQVKIKEFKTKTLASLELGTWSKGKVVDTYRVPLVDDNAFRVVVQLSDDVDAAYLAGKHFGNSTLVQMDEYGNYRVVYGPELGGIPDGKKVKFEILGHGDTVEKTMGKRTAADMAKSILDLKAHIPKTVDVTAVSLKGCCAGVDYGKDVLIELNKENFKPVISSRLGLTEVYTFGRVLTSRIYHSENNRTAWKYDENDKIVAVPYSDEKHHIVLSVDEEGNPKVIKTHNNKDWRKFKGELRVKVMAGERLNTLDALENFQDQLKIQGAKMSQIDIETGEQDWFKGRPDNTLRSYGRHTRLMGTIIESNITLHIDSGLHDGATVFSYKNAPDQEVVINSPEYLVSYSDAWKSNFIFFDYNEENIPFLSVPIKYDPDITLNIIISTEGSTKEMVLSQLQQAKKELGRASILKVRISTGQQYLMPEQESRDLINYLSQELGVRIERAHEDTRYSEPRLLLSKNPGDPEIKVHDHLAETTPHQDTPLHNWADLSQEQINKLTTEAQKPQPSLANHD</sequence>
<evidence type="ECO:0000256" key="8">
    <source>
        <dbReference type="ARBA" id="ARBA00022679"/>
    </source>
</evidence>
<evidence type="ECO:0000256" key="16">
    <source>
        <dbReference type="ARBA" id="ARBA00023026"/>
    </source>
</evidence>
<keyword evidence="18" id="KW-0472">Membrane</keyword>
<evidence type="ECO:0000256" key="6">
    <source>
        <dbReference type="ARBA" id="ARBA00022656"/>
    </source>
</evidence>
<keyword evidence="17" id="KW-0446">Lipid-binding</keyword>
<dbReference type="GO" id="GO:0020002">
    <property type="term" value="C:host cell plasma membrane"/>
    <property type="evidence" value="ECO:0007669"/>
    <property type="project" value="UniProtKB-SubCell"/>
</dbReference>
<comment type="subcellular location">
    <subcellularLocation>
        <location evidence="2">Host cell membrane</location>
    </subcellularLocation>
    <subcellularLocation>
        <location evidence="20">Host cytoplasm</location>
        <location evidence="20">Host cytosol</location>
    </subcellularLocation>
    <subcellularLocation>
        <location evidence="3">Secreted</location>
    </subcellularLocation>
</comment>
<evidence type="ECO:0000256" key="14">
    <source>
        <dbReference type="ARBA" id="ARBA00022842"/>
    </source>
</evidence>
<evidence type="ECO:0000256" key="21">
    <source>
        <dbReference type="SAM" id="Coils"/>
    </source>
</evidence>
<evidence type="ECO:0000256" key="4">
    <source>
        <dbReference type="ARBA" id="ARBA00022511"/>
    </source>
</evidence>
<keyword evidence="13" id="KW-0068">Autocatalytic cleavage</keyword>
<dbReference type="InterPro" id="IPR020974">
    <property type="entry name" value="CPD_dom"/>
</dbReference>
<keyword evidence="8" id="KW-0808">Transferase</keyword>
<feature type="domain" description="Peptidase C80" evidence="22">
    <location>
        <begin position="174"/>
        <end position="350"/>
    </location>
</feature>
<evidence type="ECO:0000256" key="17">
    <source>
        <dbReference type="ARBA" id="ARBA00023121"/>
    </source>
</evidence>
<evidence type="ECO:0000313" key="24">
    <source>
        <dbReference type="Proteomes" id="UP000182798"/>
    </source>
</evidence>
<accession>A0A1J8P6N3</accession>
<dbReference type="EMBL" id="MIQH01000488">
    <property type="protein sequence ID" value="OJA03563.1"/>
    <property type="molecule type" value="Genomic_DNA"/>
</dbReference>
<protein>
    <recommendedName>
        <fullName evidence="22">Peptidase C80 domain-containing protein</fullName>
    </recommendedName>
</protein>
<dbReference type="PROSITE" id="PS51771">
    <property type="entry name" value="CGT_MARTX_CPD"/>
    <property type="match status" value="1"/>
</dbReference>
<dbReference type="GO" id="GO:0006508">
    <property type="term" value="P:proteolysis"/>
    <property type="evidence" value="ECO:0007669"/>
    <property type="project" value="UniProtKB-KW"/>
</dbReference>
<evidence type="ECO:0000256" key="5">
    <source>
        <dbReference type="ARBA" id="ARBA00022525"/>
    </source>
</evidence>
<evidence type="ECO:0000256" key="11">
    <source>
        <dbReference type="ARBA" id="ARBA00022801"/>
    </source>
</evidence>
<keyword evidence="5" id="KW-0964">Secreted</keyword>
<keyword evidence="21" id="KW-0175">Coiled coil</keyword>
<feature type="non-terminal residue" evidence="23">
    <location>
        <position position="657"/>
    </location>
</feature>
<evidence type="ECO:0000256" key="12">
    <source>
        <dbReference type="ARBA" id="ARBA00022807"/>
    </source>
</evidence>